<keyword evidence="3" id="KW-0378">Hydrolase</keyword>
<dbReference type="RefSeq" id="WP_354550797.1">
    <property type="nucleotide sequence ID" value="NZ_JBEPSD010000002.1"/>
</dbReference>
<evidence type="ECO:0000313" key="3">
    <source>
        <dbReference type="EMBL" id="MET4570227.1"/>
    </source>
</evidence>
<gene>
    <name evidence="3" type="ORF">ABIE04_002588</name>
</gene>
<protein>
    <submittedName>
        <fullName evidence="3">Endonuclease/exonuclease/phosphatase (EEP) superfamily protein YafD</fullName>
    </submittedName>
</protein>
<keyword evidence="2" id="KW-0732">Signal</keyword>
<feature type="region of interest" description="Disordered" evidence="1">
    <location>
        <begin position="51"/>
        <end position="138"/>
    </location>
</feature>
<feature type="chain" id="PRO_5045335498" evidence="2">
    <location>
        <begin position="32"/>
        <end position="138"/>
    </location>
</feature>
<evidence type="ECO:0000256" key="2">
    <source>
        <dbReference type="SAM" id="SignalP"/>
    </source>
</evidence>
<reference evidence="3 4" key="1">
    <citation type="submission" date="2024-06" db="EMBL/GenBank/DDBJ databases">
        <title>Sorghum-associated microbial communities from plants grown in Nebraska, USA.</title>
        <authorList>
            <person name="Schachtman D."/>
        </authorList>
    </citation>
    <scope>NUCLEOTIDE SEQUENCE [LARGE SCALE GENOMIC DNA]</scope>
    <source>
        <strain evidence="3 4">1757</strain>
    </source>
</reference>
<dbReference type="PROSITE" id="PS51257">
    <property type="entry name" value="PROKAR_LIPOPROTEIN"/>
    <property type="match status" value="1"/>
</dbReference>
<keyword evidence="3" id="KW-0255">Endonuclease</keyword>
<evidence type="ECO:0000256" key="1">
    <source>
        <dbReference type="SAM" id="MobiDB-lite"/>
    </source>
</evidence>
<feature type="signal peptide" evidence="2">
    <location>
        <begin position="1"/>
        <end position="31"/>
    </location>
</feature>
<sequence length="138" mass="15422">MTITRPAWHSPLLRALLTGALALAPLGAACAWQQSGTQPVIRPVPPSVRFQQDAQQQQVRDELQKSQLQQQLRQRVSDNAKLPTAKDARARRQLDQADQAQRDRERARQQDLLDRERDAADLPRVVPQALPAPKQSGG</sequence>
<keyword evidence="3" id="KW-0540">Nuclease</keyword>
<comment type="caution">
    <text evidence="3">The sequence shown here is derived from an EMBL/GenBank/DDBJ whole genome shotgun (WGS) entry which is preliminary data.</text>
</comment>
<keyword evidence="4" id="KW-1185">Reference proteome</keyword>
<feature type="compositionally biased region" description="Basic and acidic residues" evidence="1">
    <location>
        <begin position="84"/>
        <end position="121"/>
    </location>
</feature>
<dbReference type="EMBL" id="JBEPSD010000002">
    <property type="protein sequence ID" value="MET4570227.1"/>
    <property type="molecule type" value="Genomic_DNA"/>
</dbReference>
<evidence type="ECO:0000313" key="4">
    <source>
        <dbReference type="Proteomes" id="UP001549251"/>
    </source>
</evidence>
<dbReference type="Proteomes" id="UP001549251">
    <property type="component" value="Unassembled WGS sequence"/>
</dbReference>
<proteinExistence type="predicted"/>
<organism evidence="3 4">
    <name type="scientific">Rhodanobacter soli</name>
    <dbReference type="NCBI Taxonomy" id="590609"/>
    <lineage>
        <taxon>Bacteria</taxon>
        <taxon>Pseudomonadati</taxon>
        <taxon>Pseudomonadota</taxon>
        <taxon>Gammaproteobacteria</taxon>
        <taxon>Lysobacterales</taxon>
        <taxon>Rhodanobacteraceae</taxon>
        <taxon>Rhodanobacter</taxon>
    </lineage>
</organism>
<name>A0ABV2Q011_9GAMM</name>
<accession>A0ABV2Q011</accession>
<dbReference type="GO" id="GO:0004519">
    <property type="term" value="F:endonuclease activity"/>
    <property type="evidence" value="ECO:0007669"/>
    <property type="project" value="UniProtKB-KW"/>
</dbReference>